<feature type="coiled-coil region" evidence="1">
    <location>
        <begin position="696"/>
        <end position="744"/>
    </location>
</feature>
<evidence type="ECO:0000313" key="5">
    <source>
        <dbReference type="Proteomes" id="UP001497525"/>
    </source>
</evidence>
<keyword evidence="1" id="KW-0175">Coiled coil</keyword>
<dbReference type="Pfam" id="PF16704">
    <property type="entry name" value="Rab_bind"/>
    <property type="match status" value="1"/>
</dbReference>
<dbReference type="PANTHER" id="PTHR45615">
    <property type="entry name" value="MYOSIN HEAVY CHAIN, NON-MUSCLE"/>
    <property type="match status" value="1"/>
</dbReference>
<dbReference type="InterPro" id="IPR032023">
    <property type="entry name" value="GCC2_Rab_bind"/>
</dbReference>
<dbReference type="Gene3D" id="1.10.287.1490">
    <property type="match status" value="1"/>
</dbReference>
<feature type="coiled-coil region" evidence="1">
    <location>
        <begin position="1054"/>
        <end position="1102"/>
    </location>
</feature>
<feature type="coiled-coil region" evidence="1">
    <location>
        <begin position="808"/>
        <end position="943"/>
    </location>
</feature>
<evidence type="ECO:0000259" key="3">
    <source>
        <dbReference type="PROSITE" id="PS50913"/>
    </source>
</evidence>
<dbReference type="PANTHER" id="PTHR45615:SF80">
    <property type="entry name" value="GRIP DOMAIN-CONTAINING PROTEIN"/>
    <property type="match status" value="1"/>
</dbReference>
<gene>
    <name evidence="4" type="ORF">CDAUBV1_LOCUS10766</name>
</gene>
<dbReference type="SMART" id="SM00755">
    <property type="entry name" value="Grip"/>
    <property type="match status" value="1"/>
</dbReference>
<evidence type="ECO:0000256" key="1">
    <source>
        <dbReference type="SAM" id="Coils"/>
    </source>
</evidence>
<dbReference type="PROSITE" id="PS50913">
    <property type="entry name" value="GRIP"/>
    <property type="match status" value="1"/>
</dbReference>
<dbReference type="Pfam" id="PF01465">
    <property type="entry name" value="GRIP"/>
    <property type="match status" value="1"/>
</dbReference>
<proteinExistence type="predicted"/>
<feature type="domain" description="GRIP" evidence="3">
    <location>
        <begin position="1148"/>
        <end position="1199"/>
    </location>
</feature>
<name>A0AAV2TIF5_CALDB</name>
<feature type="region of interest" description="Disordered" evidence="2">
    <location>
        <begin position="983"/>
        <end position="1006"/>
    </location>
</feature>
<feature type="compositionally biased region" description="Basic and acidic residues" evidence="2">
    <location>
        <begin position="991"/>
        <end position="1001"/>
    </location>
</feature>
<evidence type="ECO:0000313" key="4">
    <source>
        <dbReference type="EMBL" id="CAL5136641.1"/>
    </source>
</evidence>
<dbReference type="Proteomes" id="UP001497525">
    <property type="component" value="Unassembled WGS sequence"/>
</dbReference>
<dbReference type="InterPro" id="IPR000237">
    <property type="entry name" value="GRIP_dom"/>
</dbReference>
<organism evidence="4 5">
    <name type="scientific">Calicophoron daubneyi</name>
    <name type="common">Rumen fluke</name>
    <name type="synonym">Paramphistomum daubneyi</name>
    <dbReference type="NCBI Taxonomy" id="300641"/>
    <lineage>
        <taxon>Eukaryota</taxon>
        <taxon>Metazoa</taxon>
        <taxon>Spiralia</taxon>
        <taxon>Lophotrochozoa</taxon>
        <taxon>Platyhelminthes</taxon>
        <taxon>Trematoda</taxon>
        <taxon>Digenea</taxon>
        <taxon>Plagiorchiida</taxon>
        <taxon>Pronocephalata</taxon>
        <taxon>Paramphistomoidea</taxon>
        <taxon>Paramphistomidae</taxon>
        <taxon>Calicophoron</taxon>
    </lineage>
</organism>
<protein>
    <recommendedName>
        <fullName evidence="3">GRIP domain-containing protein</fullName>
    </recommendedName>
</protein>
<evidence type="ECO:0000256" key="2">
    <source>
        <dbReference type="SAM" id="MobiDB-lite"/>
    </source>
</evidence>
<comment type="caution">
    <text evidence="4">The sequence shown here is derived from an EMBL/GenBank/DDBJ whole genome shotgun (WGS) entry which is preliminary data.</text>
</comment>
<accession>A0AAV2TIF5</accession>
<feature type="region of interest" description="Disordered" evidence="2">
    <location>
        <begin position="1199"/>
        <end position="1222"/>
    </location>
</feature>
<dbReference type="AlphaFoldDB" id="A0AAV2TIF5"/>
<feature type="coiled-coil region" evidence="1">
    <location>
        <begin position="628"/>
        <end position="655"/>
    </location>
</feature>
<dbReference type="EMBL" id="CAXLJL010000345">
    <property type="protein sequence ID" value="CAL5136641.1"/>
    <property type="molecule type" value="Genomic_DNA"/>
</dbReference>
<sequence>MLEDTLKDMSSQYHQLVAEFEKKKCEVESLSKLVTELRTDLQSKMESIMCDESSEKVHTVNEESSAQIPASDFTPKSPINEGAVKFNDFITELQTLLGIESGTDEEFCSESEKFQLILDSVRKSKSDGYNVSPNRGDTCMHQDICCQVANTTAFDAPRFFETETHERPIPDSIHSHGELDKVIQELNEEKSKALELSSQLERCTTLLSAQQHETDQYRQAVEELNALRAADQLTRDQIDEVVQRNGELEKELEIEHEQCDRISTELKDKNREVQRLSDVIDDLRAQLQSRVASDATRDSTDYATNTTAYESVSHSSESDSVEARRLFLLKYLEPVLNDASQQNTLGHFLTEHESKVLLSKCADFLAPHCSSITMCDRVPDREIALGDHCQHTYQALVCNSTSCGLTKDPSLKIDQLIEKLQAVLQVKATPDVDPFEVIINAVDKLKSCPNNRNSSPDQVAQTESIEKLHLLEAKVRDLESYATEQVDTARLQAASLIQKVELQSADYDKLIRDKETEISELRETEDRLSDEITAYSNFCGSLMTLYGAKVNTDGAVGADLIDWSAMAKCLGSGNSSCSGFEAAELLDRFLHDLESYFEGKISENNENLDKRSDSSDQAEEVARLKAQLKESATALITANEKVKNAEANALTWEDRASKGDEKMQKMKHLLIRMKLDEAESQKTIAALRLHLNSSREEVISDELASVKEEMREAQEKNQQLEATLSGVKREVANLKNTNKNLRAEHTLDVDRLSKLQAEFNSYKIKAIHALRSSLPANGTSKVSVDLGYPIADKEMSVQNSPHQQTDGIQCLREQLEAAQQRADELSLRASLARTDCDMMREEFNQTKQRYSELLKEFRDQQALWEAKITKLSQEEDSKSLEKIKELEAQLNNERVAYKNQLEDEAKRHNQALREERDVWNARLEKANSQNIQLRKELDAIRAGNGTLSSNCMTEESDPAHCSEVGYVSHYPVGRVQGDGADTNGTYVTGNEDQHSSEDDRNYSVNRPTIMPLGELLNDRRNSTAFMSNISSPKSDRLSVGGDSEAVGYVSASQVAGLRTALKNQQQRVEHLSELLNESEATVARLVEQAKVLKQEIRRLEGMVRRESQFTLPLSNRTSDNTEIGHPNPNDSNVLMSSADETTGSITAKPEALLRTEYLKNVILKMFELPSDAAERQQLATVLTSLLALSPSEREIIDRTLPESSAHRHQSSSWTSYIPGWRS</sequence>
<reference evidence="4" key="1">
    <citation type="submission" date="2024-06" db="EMBL/GenBank/DDBJ databases">
        <authorList>
            <person name="Liu X."/>
            <person name="Lenzi L."/>
            <person name="Haldenby T S."/>
            <person name="Uol C."/>
        </authorList>
    </citation>
    <scope>NUCLEOTIDE SEQUENCE</scope>
</reference>
<feature type="coiled-coil region" evidence="1">
    <location>
        <begin position="179"/>
        <end position="286"/>
    </location>
</feature>